<reference evidence="3" key="1">
    <citation type="submission" date="2019-06" db="EMBL/GenBank/DDBJ databases">
        <title>The complete genome of Emcibacter congregatus ZYLT.</title>
        <authorList>
            <person name="Zhao Z."/>
        </authorList>
    </citation>
    <scope>NUCLEOTIDE SEQUENCE [LARGE SCALE GENOMIC DNA]</scope>
    <source>
        <strain evidence="3">MCCC 1A06723</strain>
    </source>
</reference>
<sequence length="196" mass="20952">MKHAARLFILIIGVATLAGCAGGYKSDVTRFHTLPRPMGESIEVMATQAQLQASLEFGQYAEMIGARLGTVGYTPPVQGQASPLIAYINYGMQPVAGVQVEQGSSASIGMGTGSRHTSFGLGFSFPIGESKPRQDYVYILTLDIVRRADNVRLYEGRSTIRATGKAMNEMMPLLVDALFADFPGQSGTATRVKVGN</sequence>
<evidence type="ECO:0000259" key="1">
    <source>
        <dbReference type="Pfam" id="PF13590"/>
    </source>
</evidence>
<name>A0A501PB55_9PROT</name>
<dbReference type="Proteomes" id="UP000319148">
    <property type="component" value="Unassembled WGS sequence"/>
</dbReference>
<dbReference type="AlphaFoldDB" id="A0A501PB55"/>
<dbReference type="PROSITE" id="PS51257">
    <property type="entry name" value="PROKAR_LIPOPROTEIN"/>
    <property type="match status" value="1"/>
</dbReference>
<proteinExistence type="predicted"/>
<dbReference type="EMBL" id="VFIY01000018">
    <property type="protein sequence ID" value="TPD57455.1"/>
    <property type="molecule type" value="Genomic_DNA"/>
</dbReference>
<evidence type="ECO:0000313" key="2">
    <source>
        <dbReference type="EMBL" id="TPD57455.1"/>
    </source>
</evidence>
<evidence type="ECO:0000313" key="3">
    <source>
        <dbReference type="Proteomes" id="UP000319148"/>
    </source>
</evidence>
<feature type="domain" description="DUF4136" evidence="1">
    <location>
        <begin position="47"/>
        <end position="184"/>
    </location>
</feature>
<accession>A0A501PB55</accession>
<dbReference type="Pfam" id="PF13590">
    <property type="entry name" value="DUF4136"/>
    <property type="match status" value="1"/>
</dbReference>
<protein>
    <submittedName>
        <fullName evidence="2">DUF4136 domain-containing protein</fullName>
    </submittedName>
</protein>
<keyword evidence="3" id="KW-1185">Reference proteome</keyword>
<comment type="caution">
    <text evidence="2">The sequence shown here is derived from an EMBL/GenBank/DDBJ whole genome shotgun (WGS) entry which is preliminary data.</text>
</comment>
<organism evidence="2 3">
    <name type="scientific">Emcibacter nanhaiensis</name>
    <dbReference type="NCBI Taxonomy" id="1505037"/>
    <lineage>
        <taxon>Bacteria</taxon>
        <taxon>Pseudomonadati</taxon>
        <taxon>Pseudomonadota</taxon>
        <taxon>Alphaproteobacteria</taxon>
        <taxon>Emcibacterales</taxon>
        <taxon>Emcibacteraceae</taxon>
        <taxon>Emcibacter</taxon>
    </lineage>
</organism>
<dbReference type="RefSeq" id="WP_139941770.1">
    <property type="nucleotide sequence ID" value="NZ_JBHSYP010000005.1"/>
</dbReference>
<dbReference type="InterPro" id="IPR025411">
    <property type="entry name" value="DUF4136"/>
</dbReference>
<dbReference type="OrthoDB" id="7428103at2"/>
<gene>
    <name evidence="2" type="ORF">FIV46_15150</name>
</gene>